<evidence type="ECO:0000256" key="6">
    <source>
        <dbReference type="ARBA" id="ARBA00022777"/>
    </source>
</evidence>
<evidence type="ECO:0000256" key="3">
    <source>
        <dbReference type="ARBA" id="ARBA00022650"/>
    </source>
</evidence>
<keyword evidence="11" id="KW-1185">Reference proteome</keyword>
<comment type="catalytic activity">
    <reaction evidence="8">
        <text>L-glutamate + ATP = L-glutamyl 5-phosphate + ADP</text>
        <dbReference type="Rhea" id="RHEA:14877"/>
        <dbReference type="ChEBI" id="CHEBI:29985"/>
        <dbReference type="ChEBI" id="CHEBI:30616"/>
        <dbReference type="ChEBI" id="CHEBI:58274"/>
        <dbReference type="ChEBI" id="CHEBI:456216"/>
        <dbReference type="EC" id="2.7.2.11"/>
    </reaction>
</comment>
<dbReference type="CDD" id="cd21157">
    <property type="entry name" value="PUA_G5K"/>
    <property type="match status" value="1"/>
</dbReference>
<dbReference type="CDD" id="cd04242">
    <property type="entry name" value="AAK_G5K_ProB"/>
    <property type="match status" value="1"/>
</dbReference>
<keyword evidence="5 8" id="KW-0547">Nucleotide-binding</keyword>
<dbReference type="Proteomes" id="UP001596242">
    <property type="component" value="Unassembled WGS sequence"/>
</dbReference>
<feature type="binding site" evidence="8">
    <location>
        <begin position="177"/>
        <end position="178"/>
    </location>
    <ligand>
        <name>ATP</name>
        <dbReference type="ChEBI" id="CHEBI:30616"/>
    </ligand>
</feature>
<feature type="binding site" evidence="8">
    <location>
        <position position="17"/>
    </location>
    <ligand>
        <name>ATP</name>
        <dbReference type="ChEBI" id="CHEBI:30616"/>
    </ligand>
</feature>
<dbReference type="SUPFAM" id="SSF53633">
    <property type="entry name" value="Carbamate kinase-like"/>
    <property type="match status" value="1"/>
</dbReference>
<dbReference type="EMBL" id="JBHSPT010000038">
    <property type="protein sequence ID" value="MFC6057161.1"/>
    <property type="molecule type" value="Genomic_DNA"/>
</dbReference>
<dbReference type="InterPro" id="IPR019797">
    <property type="entry name" value="Glutamate_5-kinase_CS"/>
</dbReference>
<accession>A0ABW1M1B8</accession>
<name>A0ABW1M1B8_9ACTN</name>
<feature type="binding site" evidence="8">
    <location>
        <position position="58"/>
    </location>
    <ligand>
        <name>substrate</name>
    </ligand>
</feature>
<keyword evidence="4 8" id="KW-0808">Transferase</keyword>
<evidence type="ECO:0000256" key="1">
    <source>
        <dbReference type="ARBA" id="ARBA00022490"/>
    </source>
</evidence>
<dbReference type="Gene3D" id="3.40.1160.10">
    <property type="entry name" value="Acetylglutamate kinase-like"/>
    <property type="match status" value="2"/>
</dbReference>
<comment type="caution">
    <text evidence="10">The sequence shown here is derived from an EMBL/GenBank/DDBJ whole genome shotgun (WGS) entry which is preliminary data.</text>
</comment>
<organism evidence="10 11">
    <name type="scientific">Streptomyces pratens</name>
    <dbReference type="NCBI Taxonomy" id="887456"/>
    <lineage>
        <taxon>Bacteria</taxon>
        <taxon>Bacillati</taxon>
        <taxon>Actinomycetota</taxon>
        <taxon>Actinomycetes</taxon>
        <taxon>Kitasatosporales</taxon>
        <taxon>Streptomycetaceae</taxon>
        <taxon>Streptomyces</taxon>
    </lineage>
</organism>
<gene>
    <name evidence="8 10" type="primary">proB</name>
    <name evidence="10" type="ORF">ACFP50_17305</name>
</gene>
<reference evidence="11" key="1">
    <citation type="journal article" date="2019" name="Int. J. Syst. Evol. Microbiol.">
        <title>The Global Catalogue of Microorganisms (GCM) 10K type strain sequencing project: providing services to taxonomists for standard genome sequencing and annotation.</title>
        <authorList>
            <consortium name="The Broad Institute Genomics Platform"/>
            <consortium name="The Broad Institute Genome Sequencing Center for Infectious Disease"/>
            <person name="Wu L."/>
            <person name="Ma J."/>
        </authorList>
    </citation>
    <scope>NUCLEOTIDE SEQUENCE [LARGE SCALE GENOMIC DNA]</scope>
    <source>
        <strain evidence="11">JCM 12763</strain>
    </source>
</reference>
<keyword evidence="7 8" id="KW-0067">ATP-binding</keyword>
<dbReference type="InterPro" id="IPR001057">
    <property type="entry name" value="Glu/AcGlu_kinase"/>
</dbReference>
<dbReference type="PIRSF" id="PIRSF000729">
    <property type="entry name" value="GK"/>
    <property type="match status" value="1"/>
</dbReference>
<sequence>MARARQAVGEARRIVVKVGSSSLTTAAGGLDADRVDALVDVLAKVRSGGERELVLVSSGAIAAGLAPLGLARRPRDLARQQAAASVGQGLLMARYTASFARYGVRVGQVLLTSDDMSRRAHHRNASRTLDKLLAMGAFPVVNENDTVATDEIRFGDNDRLAALVAHLVHADLLVLLSDVDGVYDGDPARPGTSRISLVRGPEDLAHVEIGSAGKAGVGTGGMVTKVEAARIAAAAGVPVVLTSTVHAGDALAGADTGTYFHPTGRRSADRLLWLQHASTPQGSLTLDDGAVRAVVERRKSLLPAGIAGVEGEFSAGDPVELRDREGRPVARGLVNFDAKEIPRLIGRSTHDLARDLGPEYEREVVHRDDLVVLQP</sequence>
<dbReference type="Pfam" id="PF00696">
    <property type="entry name" value="AA_kinase"/>
    <property type="match status" value="1"/>
</dbReference>
<dbReference type="SUPFAM" id="SSF88697">
    <property type="entry name" value="PUA domain-like"/>
    <property type="match status" value="1"/>
</dbReference>
<dbReference type="PROSITE" id="PS50890">
    <property type="entry name" value="PUA"/>
    <property type="match status" value="1"/>
</dbReference>
<dbReference type="RefSeq" id="WP_386398369.1">
    <property type="nucleotide sequence ID" value="NZ_JBHSPT010000038.1"/>
</dbReference>
<comment type="function">
    <text evidence="8">Catalyzes the transfer of a phosphate group to glutamate to form L-glutamate 5-phosphate.</text>
</comment>
<comment type="pathway">
    <text evidence="8">Amino-acid biosynthesis; L-proline biosynthesis; L-glutamate 5-semialdehyde from L-glutamate: step 1/2.</text>
</comment>
<dbReference type="PRINTS" id="PR00474">
    <property type="entry name" value="GLU5KINASE"/>
</dbReference>
<dbReference type="InterPro" id="IPR015947">
    <property type="entry name" value="PUA-like_sf"/>
</dbReference>
<dbReference type="InterPro" id="IPR005715">
    <property type="entry name" value="Glu_5kinase/COase_Synthase"/>
</dbReference>
<evidence type="ECO:0000313" key="10">
    <source>
        <dbReference type="EMBL" id="MFC6057161.1"/>
    </source>
</evidence>
<dbReference type="InterPro" id="IPR041739">
    <property type="entry name" value="G5K_ProB"/>
</dbReference>
<evidence type="ECO:0000256" key="5">
    <source>
        <dbReference type="ARBA" id="ARBA00022741"/>
    </source>
</evidence>
<feature type="binding site" evidence="8">
    <location>
        <begin position="219"/>
        <end position="225"/>
    </location>
    <ligand>
        <name>ATP</name>
        <dbReference type="ChEBI" id="CHEBI:30616"/>
    </ligand>
</feature>
<dbReference type="InterPro" id="IPR036974">
    <property type="entry name" value="PUA_sf"/>
</dbReference>
<keyword evidence="2 8" id="KW-0028">Amino-acid biosynthesis</keyword>
<keyword evidence="1 8" id="KW-0963">Cytoplasm</keyword>
<keyword evidence="6 8" id="KW-0418">Kinase</keyword>
<protein>
    <recommendedName>
        <fullName evidence="8">Glutamate 5-kinase</fullName>
        <ecNumber evidence="8">2.7.2.11</ecNumber>
    </recommendedName>
    <alternativeName>
        <fullName evidence="8">Gamma-glutamyl kinase</fullName>
        <shortName evidence="8">GK</shortName>
    </alternativeName>
</protein>
<dbReference type="PROSITE" id="PS00902">
    <property type="entry name" value="GLUTAMATE_5_KINASE"/>
    <property type="match status" value="1"/>
</dbReference>
<dbReference type="PANTHER" id="PTHR43654">
    <property type="entry name" value="GLUTAMATE 5-KINASE"/>
    <property type="match status" value="1"/>
</dbReference>
<dbReference type="Pfam" id="PF01472">
    <property type="entry name" value="PUA"/>
    <property type="match status" value="1"/>
</dbReference>
<dbReference type="GO" id="GO:0004349">
    <property type="term" value="F:glutamate 5-kinase activity"/>
    <property type="evidence" value="ECO:0007669"/>
    <property type="project" value="UniProtKB-EC"/>
</dbReference>
<feature type="binding site" evidence="8">
    <location>
        <position position="145"/>
    </location>
    <ligand>
        <name>substrate</name>
    </ligand>
</feature>
<proteinExistence type="inferred from homology"/>
<dbReference type="Gene3D" id="2.30.130.10">
    <property type="entry name" value="PUA domain"/>
    <property type="match status" value="1"/>
</dbReference>
<dbReference type="NCBIfam" id="TIGR01027">
    <property type="entry name" value="proB"/>
    <property type="match status" value="1"/>
</dbReference>
<dbReference type="PANTHER" id="PTHR43654:SF1">
    <property type="entry name" value="ISOPENTENYL PHOSPHATE KINASE"/>
    <property type="match status" value="1"/>
</dbReference>
<evidence type="ECO:0000313" key="11">
    <source>
        <dbReference type="Proteomes" id="UP001596242"/>
    </source>
</evidence>
<comment type="subcellular location">
    <subcellularLocation>
        <location evidence="8">Cytoplasm</location>
    </subcellularLocation>
</comment>
<dbReference type="InterPro" id="IPR036393">
    <property type="entry name" value="AceGlu_kinase-like_sf"/>
</dbReference>
<dbReference type="EC" id="2.7.2.11" evidence="8"/>
<comment type="similarity">
    <text evidence="8">Belongs to the glutamate 5-kinase family.</text>
</comment>
<evidence type="ECO:0000256" key="7">
    <source>
        <dbReference type="ARBA" id="ARBA00022840"/>
    </source>
</evidence>
<evidence type="ECO:0000256" key="4">
    <source>
        <dbReference type="ARBA" id="ARBA00022679"/>
    </source>
</evidence>
<evidence type="ECO:0000256" key="8">
    <source>
        <dbReference type="HAMAP-Rule" id="MF_00456"/>
    </source>
</evidence>
<dbReference type="HAMAP" id="MF_00456">
    <property type="entry name" value="ProB"/>
    <property type="match status" value="1"/>
</dbReference>
<evidence type="ECO:0000256" key="2">
    <source>
        <dbReference type="ARBA" id="ARBA00022605"/>
    </source>
</evidence>
<evidence type="ECO:0000259" key="9">
    <source>
        <dbReference type="SMART" id="SM00359"/>
    </source>
</evidence>
<dbReference type="SMART" id="SM00359">
    <property type="entry name" value="PUA"/>
    <property type="match status" value="1"/>
</dbReference>
<feature type="domain" description="PUA" evidence="9">
    <location>
        <begin position="282"/>
        <end position="361"/>
    </location>
</feature>
<dbReference type="InterPro" id="IPR002478">
    <property type="entry name" value="PUA"/>
</dbReference>
<feature type="binding site" evidence="8">
    <location>
        <position position="157"/>
    </location>
    <ligand>
        <name>substrate</name>
    </ligand>
</feature>
<keyword evidence="3 8" id="KW-0641">Proline biosynthesis</keyword>
<dbReference type="InterPro" id="IPR001048">
    <property type="entry name" value="Asp/Glu/Uridylate_kinase"/>
</dbReference>
<dbReference type="InterPro" id="IPR011529">
    <property type="entry name" value="Glu_5kinase"/>
</dbReference>